<feature type="region of interest" description="Disordered" evidence="1">
    <location>
        <begin position="39"/>
        <end position="67"/>
    </location>
</feature>
<reference evidence="2" key="1">
    <citation type="submission" date="2019-12" db="EMBL/GenBank/DDBJ databases">
        <title>An insight into the sialome of adult female Ixodes ricinus ticks feeding for 6 days.</title>
        <authorList>
            <person name="Perner J."/>
            <person name="Ribeiro J.M.C."/>
        </authorList>
    </citation>
    <scope>NUCLEOTIDE SEQUENCE</scope>
    <source>
        <strain evidence="2">Semi-engorged</strain>
        <tissue evidence="2">Salivary glands</tissue>
    </source>
</reference>
<protein>
    <submittedName>
        <fullName evidence="2">Putative secreted protein</fullName>
    </submittedName>
</protein>
<evidence type="ECO:0000256" key="1">
    <source>
        <dbReference type="SAM" id="MobiDB-lite"/>
    </source>
</evidence>
<evidence type="ECO:0000313" key="2">
    <source>
        <dbReference type="EMBL" id="MXU82231.1"/>
    </source>
</evidence>
<feature type="compositionally biased region" description="Polar residues" evidence="1">
    <location>
        <begin position="48"/>
        <end position="61"/>
    </location>
</feature>
<name>A0A6B0TWH2_IXORI</name>
<accession>A0A6B0TWH2</accession>
<sequence>MRSACPLCTGFLSWNANTASAPNLEKTFLSSRGVNRYSSRPSFHRIRSNTSRSPPTSQSPLSLIILM</sequence>
<proteinExistence type="predicted"/>
<organism evidence="2">
    <name type="scientific">Ixodes ricinus</name>
    <name type="common">Common tick</name>
    <name type="synonym">Acarus ricinus</name>
    <dbReference type="NCBI Taxonomy" id="34613"/>
    <lineage>
        <taxon>Eukaryota</taxon>
        <taxon>Metazoa</taxon>
        <taxon>Ecdysozoa</taxon>
        <taxon>Arthropoda</taxon>
        <taxon>Chelicerata</taxon>
        <taxon>Arachnida</taxon>
        <taxon>Acari</taxon>
        <taxon>Parasitiformes</taxon>
        <taxon>Ixodida</taxon>
        <taxon>Ixodoidea</taxon>
        <taxon>Ixodidae</taxon>
        <taxon>Ixodinae</taxon>
        <taxon>Ixodes</taxon>
    </lineage>
</organism>
<dbReference type="EMBL" id="GIFC01000148">
    <property type="protein sequence ID" value="MXU82231.1"/>
    <property type="molecule type" value="Transcribed_RNA"/>
</dbReference>
<dbReference type="AlphaFoldDB" id="A0A6B0TWH2"/>